<evidence type="ECO:0000256" key="7">
    <source>
        <dbReference type="ARBA" id="ARBA00023186"/>
    </source>
</evidence>
<keyword evidence="3" id="KW-0997">Cell inner membrane</keyword>
<keyword evidence="15" id="KW-1185">Reference proteome</keyword>
<evidence type="ECO:0000256" key="4">
    <source>
        <dbReference type="ARBA" id="ARBA00022692"/>
    </source>
</evidence>
<dbReference type="Pfam" id="PF13145">
    <property type="entry name" value="Rotamase_2"/>
    <property type="match status" value="1"/>
</dbReference>
<dbReference type="InterPro" id="IPR000297">
    <property type="entry name" value="PPIase_PpiC"/>
</dbReference>
<dbReference type="Gene3D" id="3.10.50.40">
    <property type="match status" value="1"/>
</dbReference>
<keyword evidence="6" id="KW-0472">Membrane</keyword>
<keyword evidence="7" id="KW-0143">Chaperone</keyword>
<accession>A0A5C5Y3P9</accession>
<dbReference type="PANTHER" id="PTHR47529">
    <property type="entry name" value="PEPTIDYL-PROLYL CIS-TRANS ISOMERASE D"/>
    <property type="match status" value="1"/>
</dbReference>
<feature type="signal peptide" evidence="12">
    <location>
        <begin position="1"/>
        <end position="22"/>
    </location>
</feature>
<dbReference type="AlphaFoldDB" id="A0A5C5Y3P9"/>
<dbReference type="Proteomes" id="UP000317238">
    <property type="component" value="Unassembled WGS sequence"/>
</dbReference>
<dbReference type="InterPro" id="IPR052029">
    <property type="entry name" value="PpiD_chaperone"/>
</dbReference>
<evidence type="ECO:0000256" key="12">
    <source>
        <dbReference type="SAM" id="SignalP"/>
    </source>
</evidence>
<reference evidence="14 15" key="1">
    <citation type="submission" date="2019-02" db="EMBL/GenBank/DDBJ databases">
        <title>Deep-cultivation of Planctomycetes and their phenomic and genomic characterization uncovers novel biology.</title>
        <authorList>
            <person name="Wiegand S."/>
            <person name="Jogler M."/>
            <person name="Boedeker C."/>
            <person name="Pinto D."/>
            <person name="Vollmers J."/>
            <person name="Rivas-Marin E."/>
            <person name="Kohn T."/>
            <person name="Peeters S.H."/>
            <person name="Heuer A."/>
            <person name="Rast P."/>
            <person name="Oberbeckmann S."/>
            <person name="Bunk B."/>
            <person name="Jeske O."/>
            <person name="Meyerdierks A."/>
            <person name="Storesund J.E."/>
            <person name="Kallscheuer N."/>
            <person name="Luecker S."/>
            <person name="Lage O.M."/>
            <person name="Pohl T."/>
            <person name="Merkel B.J."/>
            <person name="Hornburger P."/>
            <person name="Mueller R.-W."/>
            <person name="Bruemmer F."/>
            <person name="Labrenz M."/>
            <person name="Spormann A.M."/>
            <person name="Op Den Camp H."/>
            <person name="Overmann J."/>
            <person name="Amann R."/>
            <person name="Jetten M.S.M."/>
            <person name="Mascher T."/>
            <person name="Medema M.H."/>
            <person name="Devos D.P."/>
            <person name="Kaster A.-K."/>
            <person name="Ovreas L."/>
            <person name="Rohde M."/>
            <person name="Galperin M.Y."/>
            <person name="Jogler C."/>
        </authorList>
    </citation>
    <scope>NUCLEOTIDE SEQUENCE [LARGE SCALE GENOMIC DNA]</scope>
    <source>
        <strain evidence="14 15">Pan14r</strain>
    </source>
</reference>
<dbReference type="PANTHER" id="PTHR47529:SF1">
    <property type="entry name" value="PERIPLASMIC CHAPERONE PPID"/>
    <property type="match status" value="1"/>
</dbReference>
<proteinExistence type="inferred from homology"/>
<evidence type="ECO:0000256" key="6">
    <source>
        <dbReference type="ARBA" id="ARBA00023136"/>
    </source>
</evidence>
<feature type="domain" description="PpiC" evidence="13">
    <location>
        <begin position="213"/>
        <end position="312"/>
    </location>
</feature>
<evidence type="ECO:0000256" key="10">
    <source>
        <dbReference type="ARBA" id="ARBA00042775"/>
    </source>
</evidence>
<evidence type="ECO:0000256" key="11">
    <source>
        <dbReference type="PROSITE-ProRule" id="PRU00278"/>
    </source>
</evidence>
<feature type="chain" id="PRO_5022926458" description="Periplasmic chaperone PpiD" evidence="12">
    <location>
        <begin position="23"/>
        <end position="376"/>
    </location>
</feature>
<dbReference type="InterPro" id="IPR046357">
    <property type="entry name" value="PPIase_dom_sf"/>
</dbReference>
<evidence type="ECO:0000259" key="13">
    <source>
        <dbReference type="PROSITE" id="PS50198"/>
    </source>
</evidence>
<comment type="subcellular location">
    <subcellularLocation>
        <location evidence="1">Cell inner membrane</location>
        <topology evidence="1">Single-pass type II membrane protein</topology>
        <orientation evidence="1">Periplasmic side</orientation>
    </subcellularLocation>
</comment>
<dbReference type="InterPro" id="IPR027304">
    <property type="entry name" value="Trigger_fact/SurA_dom_sf"/>
</dbReference>
<keyword evidence="11" id="KW-0697">Rotamase</keyword>
<evidence type="ECO:0000256" key="2">
    <source>
        <dbReference type="ARBA" id="ARBA00022475"/>
    </source>
</evidence>
<organism evidence="14 15">
    <name type="scientific">Crateriforma conspicua</name>
    <dbReference type="NCBI Taxonomy" id="2527996"/>
    <lineage>
        <taxon>Bacteria</taxon>
        <taxon>Pseudomonadati</taxon>
        <taxon>Planctomycetota</taxon>
        <taxon>Planctomycetia</taxon>
        <taxon>Planctomycetales</taxon>
        <taxon>Planctomycetaceae</taxon>
        <taxon>Crateriforma</taxon>
    </lineage>
</organism>
<keyword evidence="4" id="KW-0812">Transmembrane</keyword>
<gene>
    <name evidence="14" type="ORF">Pan14r_11780</name>
</gene>
<evidence type="ECO:0000256" key="8">
    <source>
        <dbReference type="ARBA" id="ARBA00038408"/>
    </source>
</evidence>
<comment type="similarity">
    <text evidence="8">Belongs to the PpiD chaperone family.</text>
</comment>
<evidence type="ECO:0000256" key="1">
    <source>
        <dbReference type="ARBA" id="ARBA00004382"/>
    </source>
</evidence>
<evidence type="ECO:0000256" key="3">
    <source>
        <dbReference type="ARBA" id="ARBA00022519"/>
    </source>
</evidence>
<sequence length="376" mass="42059" precursor="true">MTASFVVGQATLWCWLAASAAAQGPTPEQMRELASVQLPDDPAAVLAVVGKSPILAGEVLPKVDAKIREVTAKTGQTIPEPQLKIARVNLVRGELARAIQFKMMRESFVLDQVGTEAADKREEAQQRLAAKARQYFFEEQLPKLKEQFGTEDMAELEAKLGEQGSSLKAQRREFIDQMLGQLYVSSKLDRDPNVPIADIVRFYNQHRDEYERSAQARWEQLTVRFDRFDNRDAALEAIRAMGTEAYYGGSMQAVAREKSQEPFAADGGVHDWTPQGSLRSSVLDKQIFSLPLNKMSPIIEDDEGLHIVRVLERRDAGVTPLADVQDDIKKKLQYKIVAEKQEQLIKELSQRVPVWSIFPKDTPGALPLPGTTGMLR</sequence>
<evidence type="ECO:0000256" key="5">
    <source>
        <dbReference type="ARBA" id="ARBA00022989"/>
    </source>
</evidence>
<keyword evidence="11 14" id="KW-0413">Isomerase</keyword>
<keyword evidence="12" id="KW-0732">Signal</keyword>
<keyword evidence="5" id="KW-1133">Transmembrane helix</keyword>
<dbReference type="EMBL" id="SJPL01000001">
    <property type="protein sequence ID" value="TWT68895.1"/>
    <property type="molecule type" value="Genomic_DNA"/>
</dbReference>
<dbReference type="PROSITE" id="PS50198">
    <property type="entry name" value="PPIC_PPIASE_2"/>
    <property type="match status" value="1"/>
</dbReference>
<evidence type="ECO:0000313" key="15">
    <source>
        <dbReference type="Proteomes" id="UP000317238"/>
    </source>
</evidence>
<dbReference type="SUPFAM" id="SSF54534">
    <property type="entry name" value="FKBP-like"/>
    <property type="match status" value="1"/>
</dbReference>
<name>A0A5C5Y3P9_9PLAN</name>
<keyword evidence="2" id="KW-1003">Cell membrane</keyword>
<protein>
    <recommendedName>
        <fullName evidence="9">Periplasmic chaperone PpiD</fullName>
    </recommendedName>
    <alternativeName>
        <fullName evidence="10">Periplasmic folding chaperone</fullName>
    </alternativeName>
</protein>
<dbReference type="SUPFAM" id="SSF109998">
    <property type="entry name" value="Triger factor/SurA peptide-binding domain-like"/>
    <property type="match status" value="1"/>
</dbReference>
<dbReference type="GO" id="GO:0003755">
    <property type="term" value="F:peptidyl-prolyl cis-trans isomerase activity"/>
    <property type="evidence" value="ECO:0007669"/>
    <property type="project" value="UniProtKB-KW"/>
</dbReference>
<comment type="caution">
    <text evidence="14">The sequence shown here is derived from an EMBL/GenBank/DDBJ whole genome shotgun (WGS) entry which is preliminary data.</text>
</comment>
<evidence type="ECO:0000313" key="14">
    <source>
        <dbReference type="EMBL" id="TWT68895.1"/>
    </source>
</evidence>
<evidence type="ECO:0000256" key="9">
    <source>
        <dbReference type="ARBA" id="ARBA00040743"/>
    </source>
</evidence>
<dbReference type="GO" id="GO:0005886">
    <property type="term" value="C:plasma membrane"/>
    <property type="evidence" value="ECO:0007669"/>
    <property type="project" value="UniProtKB-SubCell"/>
</dbReference>